<evidence type="ECO:0000256" key="1">
    <source>
        <dbReference type="SAM" id="MobiDB-lite"/>
    </source>
</evidence>
<gene>
    <name evidence="4" type="ORF">LAWI1_G005357</name>
</gene>
<dbReference type="Gene3D" id="1.10.530.10">
    <property type="match status" value="1"/>
</dbReference>
<evidence type="ECO:0000313" key="5">
    <source>
        <dbReference type="Proteomes" id="UP000315522"/>
    </source>
</evidence>
<evidence type="ECO:0000256" key="2">
    <source>
        <dbReference type="SAM" id="SignalP"/>
    </source>
</evidence>
<comment type="caution">
    <text evidence="4">The sequence shown here is derived from an EMBL/GenBank/DDBJ whole genome shotgun (WGS) entry which is preliminary data.</text>
</comment>
<protein>
    <recommendedName>
        <fullName evidence="3">LysM domain-containing protein</fullName>
    </recommendedName>
</protein>
<dbReference type="SUPFAM" id="SSF54106">
    <property type="entry name" value="LysM domain"/>
    <property type="match status" value="1"/>
</dbReference>
<reference evidence="4 5" key="1">
    <citation type="submission" date="2018-05" db="EMBL/GenBank/DDBJ databases">
        <title>Genome sequencing and assembly of the regulated plant pathogen Lachnellula willkommii and related sister species for the development of diagnostic species identification markers.</title>
        <authorList>
            <person name="Giroux E."/>
            <person name="Bilodeau G."/>
        </authorList>
    </citation>
    <scope>NUCLEOTIDE SEQUENCE [LARGE SCALE GENOMIC DNA]</scope>
    <source>
        <strain evidence="4 5">CBS 172.35</strain>
    </source>
</reference>
<sequence>MFFLPLILAAGSFSTLISGAPVLSFLSNGVSRRASPSLKERSGYVVYGGTGDISSGWPGSSDWLSFDTLFTANTDNIQNSCAQWNVPNPSSDEISDIKSAITSVASSTGVDSRFILAIIIQESNGCVRAPTTNYGVSNPGLMQSHAGTGTCHDPSVQNPCPQSEITQMIQDGAGGTASGDGLKQCIASSGATDDSKYFKAARIYNSGSIASGGNLGAGIATHCYASDLANRLTGWTGTSSGCSEGTIGTITSVLGGSTSGGSSSSAAASVAVSTSSVASSAAYSAPSSTSVYSAPSSTSVSSAKPTSSAGGVFQQKPSTTSSSTPTQTASSSPSTTATTTGTTTAATVSATATATETSSSSSTAPSSSTAEKYPYAVSSCKTWYTIVANDYCELVEQKFGITAAELQEWNAQLEDDCSNLWLGYQYCVGA</sequence>
<feature type="domain" description="LysM" evidence="3">
    <location>
        <begin position="382"/>
        <end position="428"/>
    </location>
</feature>
<feature type="compositionally biased region" description="Low complexity" evidence="1">
    <location>
        <begin position="287"/>
        <end position="310"/>
    </location>
</feature>
<evidence type="ECO:0000259" key="3">
    <source>
        <dbReference type="PROSITE" id="PS51782"/>
    </source>
</evidence>
<keyword evidence="5" id="KW-1185">Reference proteome</keyword>
<dbReference type="SUPFAM" id="SSF53955">
    <property type="entry name" value="Lysozyme-like"/>
    <property type="match status" value="1"/>
</dbReference>
<dbReference type="CDD" id="cd00118">
    <property type="entry name" value="LysM"/>
    <property type="match status" value="1"/>
</dbReference>
<keyword evidence="2" id="KW-0732">Signal</keyword>
<dbReference type="InterPro" id="IPR018392">
    <property type="entry name" value="LysM"/>
</dbReference>
<feature type="chain" id="PRO_5021984932" description="LysM domain-containing protein" evidence="2">
    <location>
        <begin position="20"/>
        <end position="430"/>
    </location>
</feature>
<dbReference type="InterPro" id="IPR023346">
    <property type="entry name" value="Lysozyme-like_dom_sf"/>
</dbReference>
<dbReference type="Gene3D" id="3.10.350.10">
    <property type="entry name" value="LysM domain"/>
    <property type="match status" value="1"/>
</dbReference>
<dbReference type="Proteomes" id="UP000315522">
    <property type="component" value="Unassembled WGS sequence"/>
</dbReference>
<dbReference type="EMBL" id="QGML01000578">
    <property type="protein sequence ID" value="TVY91339.1"/>
    <property type="molecule type" value="Genomic_DNA"/>
</dbReference>
<accession>A0A559MEE0</accession>
<dbReference type="PROSITE" id="PS51782">
    <property type="entry name" value="LYSM"/>
    <property type="match status" value="1"/>
</dbReference>
<dbReference type="InterPro" id="IPR036779">
    <property type="entry name" value="LysM_dom_sf"/>
</dbReference>
<proteinExistence type="predicted"/>
<feature type="signal peptide" evidence="2">
    <location>
        <begin position="1"/>
        <end position="19"/>
    </location>
</feature>
<evidence type="ECO:0000313" key="4">
    <source>
        <dbReference type="EMBL" id="TVY91339.1"/>
    </source>
</evidence>
<organism evidence="4 5">
    <name type="scientific">Lachnellula willkommii</name>
    <dbReference type="NCBI Taxonomy" id="215461"/>
    <lineage>
        <taxon>Eukaryota</taxon>
        <taxon>Fungi</taxon>
        <taxon>Dikarya</taxon>
        <taxon>Ascomycota</taxon>
        <taxon>Pezizomycotina</taxon>
        <taxon>Leotiomycetes</taxon>
        <taxon>Helotiales</taxon>
        <taxon>Lachnaceae</taxon>
        <taxon>Lachnellula</taxon>
    </lineage>
</organism>
<feature type="compositionally biased region" description="Low complexity" evidence="1">
    <location>
        <begin position="317"/>
        <end position="369"/>
    </location>
</feature>
<feature type="region of interest" description="Disordered" evidence="1">
    <location>
        <begin position="287"/>
        <end position="369"/>
    </location>
</feature>
<dbReference type="AlphaFoldDB" id="A0A559MEE0"/>
<name>A0A559MEE0_9HELO</name>